<dbReference type="AlphaFoldDB" id="A0A175RV01"/>
<feature type="domain" description="DNA polymerase III beta sliding clamp central" evidence="12">
    <location>
        <begin position="133"/>
        <end position="247"/>
    </location>
</feature>
<evidence type="ECO:0000256" key="9">
    <source>
        <dbReference type="ARBA" id="ARBA00023125"/>
    </source>
</evidence>
<evidence type="ECO:0000313" key="15">
    <source>
        <dbReference type="Proteomes" id="UP000078529"/>
    </source>
</evidence>
<dbReference type="Pfam" id="PF00712">
    <property type="entry name" value="DNA_pol3_beta"/>
    <property type="match status" value="1"/>
</dbReference>
<feature type="domain" description="DNA polymerase III beta sliding clamp C-terminal" evidence="13">
    <location>
        <begin position="250"/>
        <end position="367"/>
    </location>
</feature>
<dbReference type="InterPro" id="IPR001001">
    <property type="entry name" value="DNA_polIII_beta"/>
</dbReference>
<dbReference type="GO" id="GO:0006271">
    <property type="term" value="P:DNA strand elongation involved in DNA replication"/>
    <property type="evidence" value="ECO:0007669"/>
    <property type="project" value="TreeGrafter"/>
</dbReference>
<dbReference type="Proteomes" id="UP000078529">
    <property type="component" value="Unassembled WGS sequence"/>
</dbReference>
<dbReference type="SMART" id="SM00480">
    <property type="entry name" value="POL3Bc"/>
    <property type="match status" value="1"/>
</dbReference>
<comment type="subcellular location">
    <subcellularLocation>
        <location evidence="1 10">Cytoplasm</location>
    </subcellularLocation>
</comment>
<dbReference type="PIRSF" id="PIRSF000804">
    <property type="entry name" value="DNA_pol_III_b"/>
    <property type="match status" value="1"/>
</dbReference>
<dbReference type="PANTHER" id="PTHR30478">
    <property type="entry name" value="DNA POLYMERASE III SUBUNIT BETA"/>
    <property type="match status" value="1"/>
</dbReference>
<dbReference type="InterPro" id="IPR022634">
    <property type="entry name" value="DNA_polIII_beta_N"/>
</dbReference>
<evidence type="ECO:0000256" key="7">
    <source>
        <dbReference type="ARBA" id="ARBA00022705"/>
    </source>
</evidence>
<keyword evidence="15" id="KW-1185">Reference proteome</keyword>
<keyword evidence="6 10" id="KW-0548">Nucleotidyltransferase</keyword>
<organism evidence="14 15">
    <name type="scientific">Aureimonas ureilytica</name>
    <dbReference type="NCBI Taxonomy" id="401562"/>
    <lineage>
        <taxon>Bacteria</taxon>
        <taxon>Pseudomonadati</taxon>
        <taxon>Pseudomonadota</taxon>
        <taxon>Alphaproteobacteria</taxon>
        <taxon>Hyphomicrobiales</taxon>
        <taxon>Aurantimonadaceae</taxon>
        <taxon>Aureimonas</taxon>
    </lineage>
</organism>
<keyword evidence="9" id="KW-0238">DNA-binding</keyword>
<keyword evidence="8 10" id="KW-0239">DNA-directed DNA polymerase</keyword>
<evidence type="ECO:0000256" key="2">
    <source>
        <dbReference type="ARBA" id="ARBA00010752"/>
    </source>
</evidence>
<name>A0A175RV01_9HYPH</name>
<dbReference type="PANTHER" id="PTHR30478:SF0">
    <property type="entry name" value="BETA SLIDING CLAMP"/>
    <property type="match status" value="1"/>
</dbReference>
<dbReference type="PATRIC" id="fig|401562.4.peg.497"/>
<evidence type="ECO:0000256" key="1">
    <source>
        <dbReference type="ARBA" id="ARBA00004496"/>
    </source>
</evidence>
<comment type="function">
    <text evidence="10">Confers DNA tethering and processivity to DNA polymerases and other proteins. Acts as a clamp, forming a ring around DNA (a reaction catalyzed by the clamp-loading complex) which diffuses in an ATP-independent manner freely and bidirectionally along dsDNA. Initially characterized for its ability to contact the catalytic subunit of DNA polymerase III (Pol III), a complex, multichain enzyme responsible for most of the replicative synthesis in bacteria; Pol III exhibits 3'-5' exonuclease proofreading activity. The beta chain is required for initiation of replication as well as for processivity of DNA replication.</text>
</comment>
<dbReference type="CDD" id="cd00140">
    <property type="entry name" value="beta_clamp"/>
    <property type="match status" value="1"/>
</dbReference>
<evidence type="ECO:0000256" key="5">
    <source>
        <dbReference type="ARBA" id="ARBA00022679"/>
    </source>
</evidence>
<dbReference type="InterPro" id="IPR046938">
    <property type="entry name" value="DNA_clamp_sf"/>
</dbReference>
<comment type="caution">
    <text evidence="14">The sequence shown here is derived from an EMBL/GenBank/DDBJ whole genome shotgun (WGS) entry which is preliminary data.</text>
</comment>
<keyword evidence="7 10" id="KW-0235">DNA replication</keyword>
<comment type="similarity">
    <text evidence="2 10">Belongs to the beta sliding clamp family.</text>
</comment>
<dbReference type="GO" id="GO:0008408">
    <property type="term" value="F:3'-5' exonuclease activity"/>
    <property type="evidence" value="ECO:0007669"/>
    <property type="project" value="InterPro"/>
</dbReference>
<dbReference type="InterPro" id="IPR022637">
    <property type="entry name" value="DNA_polIII_beta_cen"/>
</dbReference>
<protein>
    <recommendedName>
        <fullName evidence="3 10">Beta sliding clamp</fullName>
    </recommendedName>
</protein>
<evidence type="ECO:0000259" key="11">
    <source>
        <dbReference type="Pfam" id="PF00712"/>
    </source>
</evidence>
<dbReference type="EMBL" id="LDQA01000011">
    <property type="protein sequence ID" value="KTR07357.1"/>
    <property type="molecule type" value="Genomic_DNA"/>
</dbReference>
<evidence type="ECO:0000259" key="12">
    <source>
        <dbReference type="Pfam" id="PF02767"/>
    </source>
</evidence>
<keyword evidence="5 10" id="KW-0808">Transferase</keyword>
<dbReference type="GO" id="GO:0003887">
    <property type="term" value="F:DNA-directed DNA polymerase activity"/>
    <property type="evidence" value="ECO:0007669"/>
    <property type="project" value="UniProtKB-UniRule"/>
</dbReference>
<comment type="subunit">
    <text evidence="10">Forms a ring-shaped head-to-tail homodimer around DNA.</text>
</comment>
<dbReference type="SUPFAM" id="SSF55979">
    <property type="entry name" value="DNA clamp"/>
    <property type="match status" value="3"/>
</dbReference>
<reference evidence="14 15" key="1">
    <citation type="journal article" date="2016" name="Front. Microbiol.">
        <title>Genomic Resource of Rice Seed Associated Bacteria.</title>
        <authorList>
            <person name="Midha S."/>
            <person name="Bansal K."/>
            <person name="Sharma S."/>
            <person name="Kumar N."/>
            <person name="Patil P.P."/>
            <person name="Chaudhry V."/>
            <person name="Patil P.B."/>
        </authorList>
    </citation>
    <scope>NUCLEOTIDE SEQUENCE [LARGE SCALE GENOMIC DNA]</scope>
    <source>
        <strain evidence="14 15">NS365</strain>
    </source>
</reference>
<proteinExistence type="inferred from homology"/>
<sequence>MTILAFACQRDTLSAALDRARRIVAARNTIPILSNLLLRLDANGTLTIKGTDLDIETTVHVENIDVVTAGATTVPAAAFAATVAKMATGRLQIDATDTALTVRAGRARTTFPTFPEQDFPDISDKHPTHTFTIPHFDLRRIYEKCDFAISQEETRYFLCGVFLRPIAGKLVATATDGHRLSRLELDMPDGAKDMPGIIIPDRTVSMFRELGDKEDLPIEVDLSERYIRLRSPKLTIYSKLVDGNYPDSERIIPRGNNQVAIVELDALMAAIDRLLVLTEKDTRRYRMEFTAGQITLFSKGDNGEAEDTIDAACDFDLTVGFNGKYLQDMCKTMVGPKLRLEMGDASAPPLIRDEGDDTREIVLMPMRV</sequence>
<dbReference type="Pfam" id="PF02768">
    <property type="entry name" value="DNA_pol3_beta_3"/>
    <property type="match status" value="1"/>
</dbReference>
<dbReference type="InterPro" id="IPR022635">
    <property type="entry name" value="DNA_polIII_beta_C"/>
</dbReference>
<dbReference type="Gene3D" id="3.70.10.10">
    <property type="match status" value="1"/>
</dbReference>
<evidence type="ECO:0000256" key="4">
    <source>
        <dbReference type="ARBA" id="ARBA00022490"/>
    </source>
</evidence>
<evidence type="ECO:0000313" key="14">
    <source>
        <dbReference type="EMBL" id="KTR07357.1"/>
    </source>
</evidence>
<gene>
    <name evidence="14" type="ORF">NS365_04705</name>
</gene>
<evidence type="ECO:0000256" key="6">
    <source>
        <dbReference type="ARBA" id="ARBA00022695"/>
    </source>
</evidence>
<dbReference type="RefSeq" id="WP_058599123.1">
    <property type="nucleotide sequence ID" value="NZ_LDQA01000011.1"/>
</dbReference>
<dbReference type="GO" id="GO:0009360">
    <property type="term" value="C:DNA polymerase III complex"/>
    <property type="evidence" value="ECO:0007669"/>
    <property type="project" value="InterPro"/>
</dbReference>
<evidence type="ECO:0000259" key="13">
    <source>
        <dbReference type="Pfam" id="PF02768"/>
    </source>
</evidence>
<dbReference type="NCBIfam" id="TIGR00663">
    <property type="entry name" value="dnan"/>
    <property type="match status" value="1"/>
</dbReference>
<dbReference type="Pfam" id="PF02767">
    <property type="entry name" value="DNA_pol3_beta_2"/>
    <property type="match status" value="1"/>
</dbReference>
<dbReference type="Gene3D" id="3.10.150.10">
    <property type="entry name" value="DNA Polymerase III, subunit A, domain 2"/>
    <property type="match status" value="1"/>
</dbReference>
<keyword evidence="4 10" id="KW-0963">Cytoplasm</keyword>
<dbReference type="GO" id="GO:0005737">
    <property type="term" value="C:cytoplasm"/>
    <property type="evidence" value="ECO:0007669"/>
    <property type="project" value="UniProtKB-SubCell"/>
</dbReference>
<feature type="domain" description="DNA polymerase III beta sliding clamp N-terminal" evidence="11">
    <location>
        <begin position="5"/>
        <end position="122"/>
    </location>
</feature>
<evidence type="ECO:0000256" key="3">
    <source>
        <dbReference type="ARBA" id="ARBA00021035"/>
    </source>
</evidence>
<dbReference type="GO" id="GO:0003677">
    <property type="term" value="F:DNA binding"/>
    <property type="evidence" value="ECO:0007669"/>
    <property type="project" value="UniProtKB-UniRule"/>
</dbReference>
<evidence type="ECO:0000256" key="10">
    <source>
        <dbReference type="PIRNR" id="PIRNR000804"/>
    </source>
</evidence>
<accession>A0A175RV01</accession>
<evidence type="ECO:0000256" key="8">
    <source>
        <dbReference type="ARBA" id="ARBA00022932"/>
    </source>
</evidence>